<dbReference type="Gene3D" id="4.10.240.10">
    <property type="entry name" value="Zn(2)-C6 fungal-type DNA-binding domain"/>
    <property type="match status" value="1"/>
</dbReference>
<evidence type="ECO:0000256" key="7">
    <source>
        <dbReference type="SAM" id="MobiDB-lite"/>
    </source>
</evidence>
<sequence>MERQHERRRRRRPALSCLECRRRKIKCDRNDPCAHCVSAETPCTYNVHGSESILRPQHPRRDGSGVQTASTPSAAGHSPFAYAAQQSRIGRGGLETRLRRGPSPSRAEAAAAQNDSPDRVQRLEKSSASHPVDALAEIGREVLAPWSRLQDSQVILNKTRILRWSHWFGTVFSCYAAACGHGHGTSFQGAETEALVVEMGVLLQKCKTFDLSPPAREVADSMVTLYFQSFESTYRILHKSTFWAEYERYWSHPERVSNGLRLIILLVIGIGSGLHQRGDGNVGLGTNVHQWIFSIGGDLVWMSMGSLIHSAMQIGLHRDPTHLPAMPPLQAELRRRLWATVVEMTVQSSLDSAMPPRISLDEFDVEPPSNIDDDEMDGMEPDTTFQAHPRGTYTATSMQLLLLDSLPTRLRILQLLNCLNSQLSYMDVLALSSEMTDACHACSSFMKNHEHSGVTPFHRNLLDYLVRRFLIPLHCPFASKARTNPLFHYSLKASLDTALAIISPEPDPGFSRLMAIGGGLFREGFRYASAIISLELVTQVEAQRRDGTLHRNAQYRDFLKHAMRDMIALSSERIRQGETNIKGHMFLSMLMAQVEAMEADTPCDVELQIARSARDSLEFCHDLLRTRAGTASPDSRSASPGLDGGQDSEGYGLDLDMDIFFPEMHFS</sequence>
<feature type="domain" description="Zn(2)-C6 fungal-type" evidence="8">
    <location>
        <begin position="16"/>
        <end position="45"/>
    </location>
</feature>
<evidence type="ECO:0000256" key="4">
    <source>
        <dbReference type="ARBA" id="ARBA00023125"/>
    </source>
</evidence>
<dbReference type="PROSITE" id="PS00463">
    <property type="entry name" value="ZN2_CY6_FUNGAL_1"/>
    <property type="match status" value="1"/>
</dbReference>
<dbReference type="SUPFAM" id="SSF57701">
    <property type="entry name" value="Zn2/Cys6 DNA-binding domain"/>
    <property type="match status" value="1"/>
</dbReference>
<feature type="region of interest" description="Disordered" evidence="7">
    <location>
        <begin position="629"/>
        <end position="649"/>
    </location>
</feature>
<gene>
    <name evidence="9" type="ORF">HRG_08251</name>
</gene>
<evidence type="ECO:0000256" key="5">
    <source>
        <dbReference type="ARBA" id="ARBA00023163"/>
    </source>
</evidence>
<accession>A0A9P8SFM8</accession>
<keyword evidence="10" id="KW-1185">Reference proteome</keyword>
<keyword evidence="2" id="KW-0862">Zinc</keyword>
<organism evidence="9 10">
    <name type="scientific">Hirsutella rhossiliensis</name>
    <dbReference type="NCBI Taxonomy" id="111463"/>
    <lineage>
        <taxon>Eukaryota</taxon>
        <taxon>Fungi</taxon>
        <taxon>Dikarya</taxon>
        <taxon>Ascomycota</taxon>
        <taxon>Pezizomycotina</taxon>
        <taxon>Sordariomycetes</taxon>
        <taxon>Hypocreomycetidae</taxon>
        <taxon>Hypocreales</taxon>
        <taxon>Ophiocordycipitaceae</taxon>
        <taxon>Hirsutella</taxon>
    </lineage>
</organism>
<feature type="region of interest" description="Disordered" evidence="7">
    <location>
        <begin position="94"/>
        <end position="130"/>
    </location>
</feature>
<evidence type="ECO:0000256" key="2">
    <source>
        <dbReference type="ARBA" id="ARBA00022833"/>
    </source>
</evidence>
<keyword evidence="1" id="KW-0479">Metal-binding</keyword>
<keyword evidence="3" id="KW-0805">Transcription regulation</keyword>
<dbReference type="InterPro" id="IPR036864">
    <property type="entry name" value="Zn2-C6_fun-type_DNA-bd_sf"/>
</dbReference>
<dbReference type="AlphaFoldDB" id="A0A9P8SFM8"/>
<reference evidence="9" key="1">
    <citation type="submission" date="2021-09" db="EMBL/GenBank/DDBJ databases">
        <title>A high-quality genome of the endoparasitic fungus Hirsutella rhossiliensis with a comparison of Hirsutella genomes reveals transposable elements contributing to genome size variation.</title>
        <authorList>
            <person name="Lin R."/>
            <person name="Jiao Y."/>
            <person name="Sun X."/>
            <person name="Ling J."/>
            <person name="Xie B."/>
            <person name="Cheng X."/>
        </authorList>
    </citation>
    <scope>NUCLEOTIDE SEQUENCE</scope>
    <source>
        <strain evidence="9">HR02</strain>
    </source>
</reference>
<dbReference type="GO" id="GO:0001228">
    <property type="term" value="F:DNA-binding transcription activator activity, RNA polymerase II-specific"/>
    <property type="evidence" value="ECO:0007669"/>
    <property type="project" value="TreeGrafter"/>
</dbReference>
<dbReference type="OrthoDB" id="4337792at2759"/>
<evidence type="ECO:0000256" key="1">
    <source>
        <dbReference type="ARBA" id="ARBA00022723"/>
    </source>
</evidence>
<dbReference type="GO" id="GO:0006351">
    <property type="term" value="P:DNA-templated transcription"/>
    <property type="evidence" value="ECO:0007669"/>
    <property type="project" value="InterPro"/>
</dbReference>
<dbReference type="SMART" id="SM00066">
    <property type="entry name" value="GAL4"/>
    <property type="match status" value="1"/>
</dbReference>
<evidence type="ECO:0000313" key="9">
    <source>
        <dbReference type="EMBL" id="KAH0961098.1"/>
    </source>
</evidence>
<dbReference type="PANTHER" id="PTHR31944:SF129">
    <property type="entry name" value="ASPYRIDONES CLUSTER REGULATOR APDR-RELATED"/>
    <property type="match status" value="1"/>
</dbReference>
<dbReference type="Pfam" id="PF00172">
    <property type="entry name" value="Zn_clus"/>
    <property type="match status" value="1"/>
</dbReference>
<dbReference type="GO" id="GO:0005634">
    <property type="term" value="C:nucleus"/>
    <property type="evidence" value="ECO:0007669"/>
    <property type="project" value="TreeGrafter"/>
</dbReference>
<evidence type="ECO:0000259" key="8">
    <source>
        <dbReference type="PROSITE" id="PS50048"/>
    </source>
</evidence>
<protein>
    <submittedName>
        <fullName evidence="9">Fungal zn(2)-Cys(6) binuclear cluster domain-containing protein</fullName>
    </submittedName>
</protein>
<dbReference type="PROSITE" id="PS50048">
    <property type="entry name" value="ZN2_CY6_FUNGAL_2"/>
    <property type="match status" value="1"/>
</dbReference>
<dbReference type="PANTHER" id="PTHR31944">
    <property type="entry name" value="HEME-RESPONSIVE ZINC FINGER TRANSCRIPTION FACTOR HAP1"/>
    <property type="match status" value="1"/>
</dbReference>
<dbReference type="InterPro" id="IPR051430">
    <property type="entry name" value="Fungal_TF_Env_Response"/>
</dbReference>
<keyword evidence="5" id="KW-0804">Transcription</keyword>
<keyword evidence="6" id="KW-0539">Nucleus</keyword>
<dbReference type="GeneID" id="68357380"/>
<dbReference type="Proteomes" id="UP000824596">
    <property type="component" value="Unassembled WGS sequence"/>
</dbReference>
<dbReference type="CDD" id="cd12148">
    <property type="entry name" value="fungal_TF_MHR"/>
    <property type="match status" value="1"/>
</dbReference>
<dbReference type="Pfam" id="PF04082">
    <property type="entry name" value="Fungal_trans"/>
    <property type="match status" value="1"/>
</dbReference>
<evidence type="ECO:0000313" key="10">
    <source>
        <dbReference type="Proteomes" id="UP000824596"/>
    </source>
</evidence>
<dbReference type="InterPro" id="IPR001138">
    <property type="entry name" value="Zn2Cys6_DnaBD"/>
</dbReference>
<dbReference type="SMART" id="SM00906">
    <property type="entry name" value="Fungal_trans"/>
    <property type="match status" value="1"/>
</dbReference>
<proteinExistence type="predicted"/>
<name>A0A9P8SFM8_9HYPO</name>
<dbReference type="RefSeq" id="XP_044718611.1">
    <property type="nucleotide sequence ID" value="XM_044866722.1"/>
</dbReference>
<dbReference type="CDD" id="cd00067">
    <property type="entry name" value="GAL4"/>
    <property type="match status" value="1"/>
</dbReference>
<dbReference type="EMBL" id="JAIZPD010000009">
    <property type="protein sequence ID" value="KAH0961098.1"/>
    <property type="molecule type" value="Genomic_DNA"/>
</dbReference>
<comment type="caution">
    <text evidence="9">The sequence shown here is derived from an EMBL/GenBank/DDBJ whole genome shotgun (WGS) entry which is preliminary data.</text>
</comment>
<evidence type="ECO:0000256" key="6">
    <source>
        <dbReference type="ARBA" id="ARBA00023242"/>
    </source>
</evidence>
<dbReference type="GO" id="GO:0000978">
    <property type="term" value="F:RNA polymerase II cis-regulatory region sequence-specific DNA binding"/>
    <property type="evidence" value="ECO:0007669"/>
    <property type="project" value="TreeGrafter"/>
</dbReference>
<dbReference type="GO" id="GO:0008270">
    <property type="term" value="F:zinc ion binding"/>
    <property type="evidence" value="ECO:0007669"/>
    <property type="project" value="InterPro"/>
</dbReference>
<keyword evidence="4" id="KW-0238">DNA-binding</keyword>
<dbReference type="InterPro" id="IPR007219">
    <property type="entry name" value="XnlR_reg_dom"/>
</dbReference>
<feature type="region of interest" description="Disordered" evidence="7">
    <location>
        <begin position="54"/>
        <end position="78"/>
    </location>
</feature>
<evidence type="ECO:0000256" key="3">
    <source>
        <dbReference type="ARBA" id="ARBA00023015"/>
    </source>
</evidence>
<feature type="compositionally biased region" description="Basic and acidic residues" evidence="7">
    <location>
        <begin position="116"/>
        <end position="127"/>
    </location>
</feature>